<dbReference type="SUPFAM" id="SSF143597">
    <property type="entry name" value="YojJ-like"/>
    <property type="match status" value="1"/>
</dbReference>
<gene>
    <name evidence="3" type="ORF">DO021_13180</name>
    <name evidence="2" type="ORF">EYB58_15205</name>
</gene>
<dbReference type="Gene3D" id="3.40.1700.10">
    <property type="entry name" value="DNA integrity scanning protein, DisA, N-terminal domain"/>
    <property type="match status" value="1"/>
</dbReference>
<evidence type="ECO:0000313" key="2">
    <source>
        <dbReference type="EMBL" id="QBH14142.1"/>
    </source>
</evidence>
<keyword evidence="3" id="KW-0238">DNA-binding</keyword>
<evidence type="ECO:0000313" key="3">
    <source>
        <dbReference type="EMBL" id="RAM01569.1"/>
    </source>
</evidence>
<keyword evidence="5" id="KW-1185">Reference proteome</keyword>
<dbReference type="Proteomes" id="UP000248798">
    <property type="component" value="Unassembled WGS sequence"/>
</dbReference>
<accession>A0A328FB92</accession>
<organism evidence="3 4">
    <name type="scientific">Desulfobacter hydrogenophilus</name>
    <dbReference type="NCBI Taxonomy" id="2291"/>
    <lineage>
        <taxon>Bacteria</taxon>
        <taxon>Pseudomonadati</taxon>
        <taxon>Thermodesulfobacteriota</taxon>
        <taxon>Desulfobacteria</taxon>
        <taxon>Desulfobacterales</taxon>
        <taxon>Desulfobacteraceae</taxon>
        <taxon>Desulfobacter</taxon>
    </lineage>
</organism>
<evidence type="ECO:0000313" key="5">
    <source>
        <dbReference type="Proteomes" id="UP000293902"/>
    </source>
</evidence>
<proteinExistence type="predicted"/>
<feature type="domain" description="DAC" evidence="1">
    <location>
        <begin position="307"/>
        <end position="457"/>
    </location>
</feature>
<dbReference type="Pfam" id="PF21749">
    <property type="entry name" value="DACND"/>
    <property type="match status" value="1"/>
</dbReference>
<dbReference type="GO" id="GO:0003677">
    <property type="term" value="F:DNA binding"/>
    <property type="evidence" value="ECO:0007669"/>
    <property type="project" value="UniProtKB-KW"/>
</dbReference>
<sequence>MNQDSFKKLCIANILNGVSDGLRRYSNPSRVALLFAQGPDDPIQVFDPQDLLFGHETVLEEVFIVHQESWRQQIVEQIEGQPKGHLIPQENLGLSGLIAFAGASSEFFYQVWFTEHHPDMCSTKPTKTWLEQAASLLVHDYTSGNPPINCSDYVLKNYALQAIADYMVDERNSHLGYDTKIQIPTILNYILSISKTREEGSWARGELFFTDPVNIETIDFLTMFRRNERPVISNIKHIRKLLVSVERSNRKLVSDGNYVVGITLARVPEYAILADFRGDHGFLSLGTQKLASFCDGNFYSTTRENKLVELEELLLDSQLDIETAGTLFSVVSGLIHKAGHSHYGSTVVIDMNDEPLVLSGHVLDPSLCLLNSDNYDLASAFMRIDGAVHITPDAKIRGFGCLLDGQSVTWENMARGARYNSALRFSATTSKVIVVVVSSDRPISIIYNGIELNGTSRWKPIYQYMPKILTLEQHLHGVQI</sequence>
<dbReference type="InterPro" id="IPR036888">
    <property type="entry name" value="DNA_integrity_DisA_N_sf"/>
</dbReference>
<dbReference type="AlphaFoldDB" id="A0A328FB92"/>
<dbReference type="Pfam" id="PF21750">
    <property type="entry name" value="DACNH"/>
    <property type="match status" value="1"/>
</dbReference>
<reference evidence="2 5" key="2">
    <citation type="submission" date="2019-02" db="EMBL/GenBank/DDBJ databases">
        <title>Complete genome sequence of Desulfobacter hydrogenophilus AcRS1.</title>
        <authorList>
            <person name="Marietou A."/>
            <person name="Lund M.B."/>
            <person name="Marshall I.P.G."/>
            <person name="Schreiber L."/>
            <person name="Jorgensen B."/>
        </authorList>
    </citation>
    <scope>NUCLEOTIDE SEQUENCE [LARGE SCALE GENOMIC DNA]</scope>
    <source>
        <strain evidence="2 5">AcRS1</strain>
    </source>
</reference>
<protein>
    <submittedName>
        <fullName evidence="3">DNA-binding protein</fullName>
    </submittedName>
</protein>
<dbReference type="InterPro" id="IPR048552">
    <property type="entry name" value="DACND"/>
</dbReference>
<dbReference type="Proteomes" id="UP000293902">
    <property type="component" value="Chromosome"/>
</dbReference>
<dbReference type="PROSITE" id="PS51794">
    <property type="entry name" value="DAC"/>
    <property type="match status" value="1"/>
</dbReference>
<dbReference type="InterPro" id="IPR003390">
    <property type="entry name" value="DNA_integrity_scan_DisA_N"/>
</dbReference>
<reference evidence="3 4" key="1">
    <citation type="submission" date="2018-06" db="EMBL/GenBank/DDBJ databases">
        <title>Complete Genome Sequence of Desulfobacter hydrogenophilus (DSM3380).</title>
        <authorList>
            <person name="Marietou A."/>
            <person name="Schreiber L."/>
            <person name="Marshall I."/>
            <person name="Jorgensen B."/>
        </authorList>
    </citation>
    <scope>NUCLEOTIDE SEQUENCE [LARGE SCALE GENOMIC DNA]</scope>
    <source>
        <strain evidence="3 4">DSM 3380</strain>
    </source>
</reference>
<dbReference type="OrthoDB" id="859517at2"/>
<dbReference type="Pfam" id="PF02457">
    <property type="entry name" value="DAC"/>
    <property type="match status" value="1"/>
</dbReference>
<dbReference type="InterPro" id="IPR048555">
    <property type="entry name" value="DACNH"/>
</dbReference>
<dbReference type="EMBL" id="CP036313">
    <property type="protein sequence ID" value="QBH14142.1"/>
    <property type="molecule type" value="Genomic_DNA"/>
</dbReference>
<dbReference type="EMBL" id="QLNI01000025">
    <property type="protein sequence ID" value="RAM01569.1"/>
    <property type="molecule type" value="Genomic_DNA"/>
</dbReference>
<evidence type="ECO:0000259" key="1">
    <source>
        <dbReference type="PROSITE" id="PS51794"/>
    </source>
</evidence>
<name>A0A328FB92_9BACT</name>
<evidence type="ECO:0000313" key="4">
    <source>
        <dbReference type="Proteomes" id="UP000248798"/>
    </source>
</evidence>
<dbReference type="RefSeq" id="WP_111957408.1">
    <property type="nucleotide sequence ID" value="NZ_CP036313.1"/>
</dbReference>